<gene>
    <name evidence="2" type="ORF">MSAN_02274200</name>
</gene>
<keyword evidence="3" id="KW-1185">Reference proteome</keyword>
<reference evidence="2" key="1">
    <citation type="submission" date="2020-05" db="EMBL/GenBank/DDBJ databases">
        <title>Mycena genomes resolve the evolution of fungal bioluminescence.</title>
        <authorList>
            <person name="Tsai I.J."/>
        </authorList>
    </citation>
    <scope>NUCLEOTIDE SEQUENCE</scope>
    <source>
        <strain evidence="2">160909Yilan</strain>
    </source>
</reference>
<sequence>MWLWNKPGSRASSGRRRVVEGQNQHSASLIRCTATAPSLSSTLRGASVGPMAGHRPFGSLGIRIQRRERMIGYTKTTRGAGSGGGEWATEDDRNEEGQNTELTPRGLAMLDECSTPHLLNICAVRHRLLARDDRGGAQRGITRHLHGNGLQAYAAKSSYAMYSKKRWSPNSK</sequence>
<accession>A0A8H6X9N9</accession>
<organism evidence="2 3">
    <name type="scientific">Mycena sanguinolenta</name>
    <dbReference type="NCBI Taxonomy" id="230812"/>
    <lineage>
        <taxon>Eukaryota</taxon>
        <taxon>Fungi</taxon>
        <taxon>Dikarya</taxon>
        <taxon>Basidiomycota</taxon>
        <taxon>Agaricomycotina</taxon>
        <taxon>Agaricomycetes</taxon>
        <taxon>Agaricomycetidae</taxon>
        <taxon>Agaricales</taxon>
        <taxon>Marasmiineae</taxon>
        <taxon>Mycenaceae</taxon>
        <taxon>Mycena</taxon>
    </lineage>
</organism>
<name>A0A8H6X9N9_9AGAR</name>
<evidence type="ECO:0000313" key="2">
    <source>
        <dbReference type="EMBL" id="KAF7337218.1"/>
    </source>
</evidence>
<comment type="caution">
    <text evidence="2">The sequence shown here is derived from an EMBL/GenBank/DDBJ whole genome shotgun (WGS) entry which is preliminary data.</text>
</comment>
<dbReference type="EMBL" id="JACAZH010000035">
    <property type="protein sequence ID" value="KAF7337218.1"/>
    <property type="molecule type" value="Genomic_DNA"/>
</dbReference>
<evidence type="ECO:0000256" key="1">
    <source>
        <dbReference type="SAM" id="MobiDB-lite"/>
    </source>
</evidence>
<dbReference type="Proteomes" id="UP000623467">
    <property type="component" value="Unassembled WGS sequence"/>
</dbReference>
<feature type="region of interest" description="Disordered" evidence="1">
    <location>
        <begin position="75"/>
        <end position="99"/>
    </location>
</feature>
<proteinExistence type="predicted"/>
<protein>
    <submittedName>
        <fullName evidence="2">Uncharacterized protein</fullName>
    </submittedName>
</protein>
<evidence type="ECO:0000313" key="3">
    <source>
        <dbReference type="Proteomes" id="UP000623467"/>
    </source>
</evidence>
<feature type="region of interest" description="Disordered" evidence="1">
    <location>
        <begin position="1"/>
        <end position="23"/>
    </location>
</feature>
<dbReference type="AlphaFoldDB" id="A0A8H6X9N9"/>